<proteinExistence type="predicted"/>
<dbReference type="RefSeq" id="WP_271435047.1">
    <property type="nucleotide sequence ID" value="NZ_CP073355.1"/>
</dbReference>
<sequence length="117" mass="13384">MASFTIICDKILCRKQFKMSHFVQIEMSPFKILQLKKREVADERGDNDDTKAQKGQKILEMVKNKKNQAERCCNNTGDLQKATYSNFKEYLSKGDEALNHKLIGKAGITELAVISRK</sequence>
<gene>
    <name evidence="1" type="ORF">KDW03_10580</name>
</gene>
<dbReference type="KEGG" id="taqu:KDW03_10580"/>
<keyword evidence="2" id="KW-1185">Reference proteome</keyword>
<dbReference type="AlphaFoldDB" id="A0AAX3BCA0"/>
<dbReference type="Proteomes" id="UP001056539">
    <property type="component" value="Chromosome"/>
</dbReference>
<protein>
    <submittedName>
        <fullName evidence="1">Uncharacterized protein</fullName>
    </submittedName>
</protein>
<dbReference type="EMBL" id="CP073355">
    <property type="protein sequence ID" value="URA09914.1"/>
    <property type="molecule type" value="Genomic_DNA"/>
</dbReference>
<evidence type="ECO:0000313" key="2">
    <source>
        <dbReference type="Proteomes" id="UP001056539"/>
    </source>
</evidence>
<evidence type="ECO:0000313" key="1">
    <source>
        <dbReference type="EMBL" id="URA09914.1"/>
    </source>
</evidence>
<name>A0AAX3BCA0_9SPIR</name>
<reference evidence="1" key="1">
    <citation type="submission" date="2021-04" db="EMBL/GenBank/DDBJ databases">
        <authorList>
            <person name="Postec A."/>
        </authorList>
    </citation>
    <scope>NUCLEOTIDE SEQUENCE</scope>
    <source>
        <strain evidence="1">F1F22</strain>
    </source>
</reference>
<organism evidence="1 2">
    <name type="scientific">Thermospira aquatica</name>
    <dbReference type="NCBI Taxonomy" id="2828656"/>
    <lineage>
        <taxon>Bacteria</taxon>
        <taxon>Pseudomonadati</taxon>
        <taxon>Spirochaetota</taxon>
        <taxon>Spirochaetia</taxon>
        <taxon>Brevinematales</taxon>
        <taxon>Thermospiraceae</taxon>
        <taxon>Thermospira</taxon>
    </lineage>
</organism>
<accession>A0AAX3BCA0</accession>
<reference evidence="1" key="2">
    <citation type="submission" date="2022-06" db="EMBL/GenBank/DDBJ databases">
        <title>Thermospira aquatica gen. nov., sp. nov.</title>
        <authorList>
            <person name="Ben Ali Gam Z."/>
            <person name="Labat M."/>
        </authorList>
    </citation>
    <scope>NUCLEOTIDE SEQUENCE</scope>
    <source>
        <strain evidence="1">F1F22</strain>
    </source>
</reference>